<feature type="compositionally biased region" description="Polar residues" evidence="1">
    <location>
        <begin position="411"/>
        <end position="428"/>
    </location>
</feature>
<proteinExistence type="predicted"/>
<reference evidence="2 3" key="1">
    <citation type="journal article" date="2018" name="Front. Microbiol.">
        <title>Genome-Wide Analysis of Corynespora cassiicola Leaf Fall Disease Putative Effectors.</title>
        <authorList>
            <person name="Lopez D."/>
            <person name="Ribeiro S."/>
            <person name="Label P."/>
            <person name="Fumanal B."/>
            <person name="Venisse J.S."/>
            <person name="Kohler A."/>
            <person name="de Oliveira R.R."/>
            <person name="Labutti K."/>
            <person name="Lipzen A."/>
            <person name="Lail K."/>
            <person name="Bauer D."/>
            <person name="Ohm R.A."/>
            <person name="Barry K.W."/>
            <person name="Spatafora J."/>
            <person name="Grigoriev I.V."/>
            <person name="Martin F.M."/>
            <person name="Pujade-Renaud V."/>
        </authorList>
    </citation>
    <scope>NUCLEOTIDE SEQUENCE [LARGE SCALE GENOMIC DNA]</scope>
    <source>
        <strain evidence="2 3">Philippines</strain>
    </source>
</reference>
<gene>
    <name evidence="2" type="ORF">BS50DRAFT_679130</name>
</gene>
<sequence length="466" mass="52078">MAISDCTVPARVADGIEFIIAKDGDFIIQITPPKAPLTERPSNLQASTKRLLRFRVSKDVLKAQSTVFEDILRVQPNLTNISFENQGISHALEVWLRVLHGQTEAMPDNLMATRERVWAAIAVRDEFGFHAHNPAAVNDWFKAYYDDTMTNGPGLTPMVARSLVFPSIHFDHAEGFMKLTKYLVYHTTGTFIVHNPSAFTGLTTNARFLDGPLTAARAELQSTIEHSINLPLEKLHQAHCVCRKETAFDYEDALRAVGCWPLSRAFKANTIAEVVEKLSGFKFISKNANKCSSGMCSRDFGKDIDIAISKGKKAFQGLCLDCMNRSTLAANQPKEAYVEDNSPYNGCWDMGCRYGHYFMTWHLSWMGTSSMHKSIVDKFRSDQVSKPHNATPRTNMSSRGRGPAPRGRIRNTNIHINGTNDIVPSTGKNLHPGHSNGEDSDPEEDEFFDAETYMNSVVLDHDDTEE</sequence>
<feature type="compositionally biased region" description="Polar residues" evidence="1">
    <location>
        <begin position="386"/>
        <end position="398"/>
    </location>
</feature>
<dbReference type="STRING" id="1448308.A0A2T2NES5"/>
<protein>
    <recommendedName>
        <fullName evidence="4">BTB domain-containing protein</fullName>
    </recommendedName>
</protein>
<evidence type="ECO:0000313" key="3">
    <source>
        <dbReference type="Proteomes" id="UP000240883"/>
    </source>
</evidence>
<feature type="region of interest" description="Disordered" evidence="1">
    <location>
        <begin position="382"/>
        <end position="449"/>
    </location>
</feature>
<dbReference type="AlphaFoldDB" id="A0A2T2NES5"/>
<evidence type="ECO:0000256" key="1">
    <source>
        <dbReference type="SAM" id="MobiDB-lite"/>
    </source>
</evidence>
<feature type="compositionally biased region" description="Acidic residues" evidence="1">
    <location>
        <begin position="438"/>
        <end position="449"/>
    </location>
</feature>
<keyword evidence="3" id="KW-1185">Reference proteome</keyword>
<organism evidence="2 3">
    <name type="scientific">Corynespora cassiicola Philippines</name>
    <dbReference type="NCBI Taxonomy" id="1448308"/>
    <lineage>
        <taxon>Eukaryota</taxon>
        <taxon>Fungi</taxon>
        <taxon>Dikarya</taxon>
        <taxon>Ascomycota</taxon>
        <taxon>Pezizomycotina</taxon>
        <taxon>Dothideomycetes</taxon>
        <taxon>Pleosporomycetidae</taxon>
        <taxon>Pleosporales</taxon>
        <taxon>Corynesporascaceae</taxon>
        <taxon>Corynespora</taxon>
    </lineage>
</organism>
<dbReference type="Proteomes" id="UP000240883">
    <property type="component" value="Unassembled WGS sequence"/>
</dbReference>
<dbReference type="EMBL" id="KZ678139">
    <property type="protein sequence ID" value="PSN63937.1"/>
    <property type="molecule type" value="Genomic_DNA"/>
</dbReference>
<evidence type="ECO:0008006" key="4">
    <source>
        <dbReference type="Google" id="ProtNLM"/>
    </source>
</evidence>
<dbReference type="OrthoDB" id="268428at2759"/>
<accession>A0A2T2NES5</accession>
<name>A0A2T2NES5_CORCC</name>
<evidence type="ECO:0000313" key="2">
    <source>
        <dbReference type="EMBL" id="PSN63937.1"/>
    </source>
</evidence>